<feature type="region of interest" description="Disordered" evidence="8">
    <location>
        <begin position="297"/>
        <end position="321"/>
    </location>
</feature>
<keyword evidence="10" id="KW-1185">Reference proteome</keyword>
<comment type="catalytic activity">
    <reaction evidence="7">
        <text>L-cysteinyl-[prolipoprotein] + a 1,2-diacyl-sn-glycero-3-phospho-(1'-sn-glycerol) = an S-1,2-diacyl-sn-glyceryl-L-cysteinyl-[prolipoprotein] + sn-glycerol 1-phosphate + H(+)</text>
        <dbReference type="Rhea" id="RHEA:56712"/>
        <dbReference type="Rhea" id="RHEA-COMP:14679"/>
        <dbReference type="Rhea" id="RHEA-COMP:14680"/>
        <dbReference type="ChEBI" id="CHEBI:15378"/>
        <dbReference type="ChEBI" id="CHEBI:29950"/>
        <dbReference type="ChEBI" id="CHEBI:57685"/>
        <dbReference type="ChEBI" id="CHEBI:64716"/>
        <dbReference type="ChEBI" id="CHEBI:140658"/>
        <dbReference type="EC" id="2.5.1.145"/>
    </reaction>
</comment>
<keyword evidence="3 7" id="KW-0808">Transferase</keyword>
<evidence type="ECO:0000256" key="2">
    <source>
        <dbReference type="ARBA" id="ARBA00022475"/>
    </source>
</evidence>
<dbReference type="GO" id="GO:0005886">
    <property type="term" value="C:plasma membrane"/>
    <property type="evidence" value="ECO:0007669"/>
    <property type="project" value="UniProtKB-SubCell"/>
</dbReference>
<comment type="pathway">
    <text evidence="7">Protein modification; lipoprotein biosynthesis (diacylglyceryl transfer).</text>
</comment>
<dbReference type="PANTHER" id="PTHR30589">
    <property type="entry name" value="PROLIPOPROTEIN DIACYLGLYCERYL TRANSFERASE"/>
    <property type="match status" value="1"/>
</dbReference>
<evidence type="ECO:0000313" key="10">
    <source>
        <dbReference type="Proteomes" id="UP000183107"/>
    </source>
</evidence>
<feature type="transmembrane region" description="Helical" evidence="7">
    <location>
        <begin position="153"/>
        <end position="173"/>
    </location>
</feature>
<feature type="transmembrane region" description="Helical" evidence="7">
    <location>
        <begin position="207"/>
        <end position="224"/>
    </location>
</feature>
<gene>
    <name evidence="7" type="primary">lgt</name>
    <name evidence="9" type="ORF">SAMN05216386_1521</name>
</gene>
<dbReference type="AlphaFoldDB" id="A0A1I5AT05"/>
<comment type="subcellular location">
    <subcellularLocation>
        <location evidence="7">Cell membrane</location>
        <topology evidence="7">Multi-pass membrane protein</topology>
    </subcellularLocation>
</comment>
<feature type="transmembrane region" description="Helical" evidence="7">
    <location>
        <begin position="51"/>
        <end position="69"/>
    </location>
</feature>
<protein>
    <recommendedName>
        <fullName evidence="7">Phosphatidylglycerol--prolipoprotein diacylglyceryl transferase</fullName>
        <ecNumber evidence="7">2.5.1.145</ecNumber>
    </recommendedName>
</protein>
<dbReference type="EMBL" id="FOVJ01000002">
    <property type="protein sequence ID" value="SFN65571.1"/>
    <property type="molecule type" value="Genomic_DNA"/>
</dbReference>
<keyword evidence="5 7" id="KW-1133">Transmembrane helix</keyword>
<evidence type="ECO:0000256" key="8">
    <source>
        <dbReference type="SAM" id="MobiDB-lite"/>
    </source>
</evidence>
<comment type="function">
    <text evidence="7">Catalyzes the transfer of the diacylglyceryl group from phosphatidylglycerol to the sulfhydryl group of the N-terminal cysteine of a prolipoprotein, the first step in the formation of mature lipoproteins.</text>
</comment>
<dbReference type="STRING" id="1266925.GCA_000619905_01362"/>
<evidence type="ECO:0000256" key="7">
    <source>
        <dbReference type="HAMAP-Rule" id="MF_01147"/>
    </source>
</evidence>
<accession>A0A1I5AT05</accession>
<keyword evidence="4 7" id="KW-0812">Transmembrane</keyword>
<organism evidence="9 10">
    <name type="scientific">Nitrosospira briensis</name>
    <dbReference type="NCBI Taxonomy" id="35799"/>
    <lineage>
        <taxon>Bacteria</taxon>
        <taxon>Pseudomonadati</taxon>
        <taxon>Pseudomonadota</taxon>
        <taxon>Betaproteobacteria</taxon>
        <taxon>Nitrosomonadales</taxon>
        <taxon>Nitrosomonadaceae</taxon>
        <taxon>Nitrosospira</taxon>
    </lineage>
</organism>
<dbReference type="InterPro" id="IPR001640">
    <property type="entry name" value="Lgt"/>
</dbReference>
<proteinExistence type="inferred from homology"/>
<feature type="transmembrane region" description="Helical" evidence="7">
    <location>
        <begin position="90"/>
        <end position="111"/>
    </location>
</feature>
<dbReference type="Pfam" id="PF01790">
    <property type="entry name" value="LGT"/>
    <property type="match status" value="1"/>
</dbReference>
<dbReference type="PROSITE" id="PS01311">
    <property type="entry name" value="LGT"/>
    <property type="match status" value="1"/>
</dbReference>
<name>A0A1I5AT05_9PROT</name>
<keyword evidence="2 7" id="KW-1003">Cell membrane</keyword>
<feature type="transmembrane region" description="Helical" evidence="7">
    <location>
        <begin position="231"/>
        <end position="249"/>
    </location>
</feature>
<dbReference type="PANTHER" id="PTHR30589:SF0">
    <property type="entry name" value="PHOSPHATIDYLGLYCEROL--PROLIPOPROTEIN DIACYLGLYCERYL TRANSFERASE"/>
    <property type="match status" value="1"/>
</dbReference>
<sequence length="321" mass="35835">MTGLFFHRLSAADTVPLFAPGRSLFYLKKQNLMLVHPQFDPIAIHLGPLAVRWYGLMYLIGFALFILLGRYRIKQNPQGAFTISMLDDMLFYGVLGVILGGRLGHVVFYQFGYYLQHPLEIFAVWQGGMSFHGGFLGVISAMALLARKYKLPWLAVTDFIAPLVPLGLGAGRIGNFINAELWGRPTDVSWGMVFPDVDSLARHPSQLYEFALEGLAFFALMWIYSAKPRPVGAVSGMFLIGYGVFRSVAEFFREPEDGFMGVLTLGISMGQWLSLPMIAAGLIMIAWANRTQATLYKPDKPEAPHQRTGPVATGKRTRHRR</sequence>
<dbReference type="UniPathway" id="UPA00664"/>
<dbReference type="EC" id="2.5.1.145" evidence="7"/>
<dbReference type="Proteomes" id="UP000183107">
    <property type="component" value="Unassembled WGS sequence"/>
</dbReference>
<dbReference type="GO" id="GO:0042158">
    <property type="term" value="P:lipoprotein biosynthetic process"/>
    <property type="evidence" value="ECO:0007669"/>
    <property type="project" value="UniProtKB-UniRule"/>
</dbReference>
<feature type="transmembrane region" description="Helical" evidence="7">
    <location>
        <begin position="269"/>
        <end position="288"/>
    </location>
</feature>
<evidence type="ECO:0000256" key="4">
    <source>
        <dbReference type="ARBA" id="ARBA00022692"/>
    </source>
</evidence>
<comment type="similarity">
    <text evidence="1 7">Belongs to the Lgt family.</text>
</comment>
<keyword evidence="9" id="KW-0449">Lipoprotein</keyword>
<feature type="transmembrane region" description="Helical" evidence="7">
    <location>
        <begin position="123"/>
        <end position="146"/>
    </location>
</feature>
<keyword evidence="6 7" id="KW-0472">Membrane</keyword>
<evidence type="ECO:0000256" key="1">
    <source>
        <dbReference type="ARBA" id="ARBA00007150"/>
    </source>
</evidence>
<dbReference type="HAMAP" id="MF_01147">
    <property type="entry name" value="Lgt"/>
    <property type="match status" value="1"/>
</dbReference>
<evidence type="ECO:0000256" key="5">
    <source>
        <dbReference type="ARBA" id="ARBA00022989"/>
    </source>
</evidence>
<evidence type="ECO:0000256" key="3">
    <source>
        <dbReference type="ARBA" id="ARBA00022679"/>
    </source>
</evidence>
<reference evidence="10" key="1">
    <citation type="submission" date="2016-10" db="EMBL/GenBank/DDBJ databases">
        <authorList>
            <person name="Varghese N."/>
        </authorList>
    </citation>
    <scope>NUCLEOTIDE SEQUENCE [LARGE SCALE GENOMIC DNA]</scope>
    <source>
        <strain evidence="10">Nsp8</strain>
    </source>
</reference>
<dbReference type="GO" id="GO:0008961">
    <property type="term" value="F:phosphatidylglycerol-prolipoprotein diacylglyceryl transferase activity"/>
    <property type="evidence" value="ECO:0007669"/>
    <property type="project" value="UniProtKB-UniRule"/>
</dbReference>
<dbReference type="NCBIfam" id="TIGR00544">
    <property type="entry name" value="lgt"/>
    <property type="match status" value="1"/>
</dbReference>
<feature type="binding site" evidence="7">
    <location>
        <position position="172"/>
    </location>
    <ligand>
        <name>a 1,2-diacyl-sn-glycero-3-phospho-(1'-sn-glycerol)</name>
        <dbReference type="ChEBI" id="CHEBI:64716"/>
    </ligand>
</feature>
<evidence type="ECO:0000256" key="6">
    <source>
        <dbReference type="ARBA" id="ARBA00023136"/>
    </source>
</evidence>
<evidence type="ECO:0000313" key="9">
    <source>
        <dbReference type="EMBL" id="SFN65571.1"/>
    </source>
</evidence>